<protein>
    <recommendedName>
        <fullName evidence="2">Peptidase A2 domain-containing protein</fullName>
    </recommendedName>
</protein>
<comment type="caution">
    <text evidence="3">The sequence shown here is derived from an EMBL/GenBank/DDBJ whole genome shotgun (WGS) entry which is preliminary data.</text>
</comment>
<dbReference type="PROSITE" id="PS00141">
    <property type="entry name" value="ASP_PROTEASE"/>
    <property type="match status" value="1"/>
</dbReference>
<dbReference type="EMBL" id="PEYY01000119">
    <property type="protein sequence ID" value="PIS17723.1"/>
    <property type="molecule type" value="Genomic_DNA"/>
</dbReference>
<proteinExistence type="predicted"/>
<dbReference type="GO" id="GO:0006508">
    <property type="term" value="P:proteolysis"/>
    <property type="evidence" value="ECO:0007669"/>
    <property type="project" value="InterPro"/>
</dbReference>
<name>A0A2H0WYH6_9BACT</name>
<dbReference type="PROSITE" id="PS50175">
    <property type="entry name" value="ASP_PROT_RETROV"/>
    <property type="match status" value="1"/>
</dbReference>
<dbReference type="InterPro" id="IPR001969">
    <property type="entry name" value="Aspartic_peptidase_AS"/>
</dbReference>
<keyword evidence="1" id="KW-0378">Hydrolase</keyword>
<reference evidence="4" key="1">
    <citation type="submission" date="2017-09" db="EMBL/GenBank/DDBJ databases">
        <title>Depth-based differentiation of microbial function through sediment-hosted aquifers and enrichment of novel symbionts in the deep terrestrial subsurface.</title>
        <authorList>
            <person name="Probst A.J."/>
            <person name="Ladd B."/>
            <person name="Jarett J.K."/>
            <person name="Geller-Mcgrath D.E."/>
            <person name="Sieber C.M.K."/>
            <person name="Emerson J.B."/>
            <person name="Anantharaman K."/>
            <person name="Thomas B.C."/>
            <person name="Malmstrom R."/>
            <person name="Stieglmeier M."/>
            <person name="Klingl A."/>
            <person name="Woyke T."/>
            <person name="Ryan C.M."/>
            <person name="Banfield J.F."/>
        </authorList>
    </citation>
    <scope>NUCLEOTIDE SEQUENCE [LARGE SCALE GENOMIC DNA]</scope>
</reference>
<sequence length="142" mass="15874">MSDFVEFSYSDIPVKALATSKRSILISRPIIPVTILYKSRFVQYQALLDTGADYNVFHADITDYLGINLTKGKTMKIAGIGGDSIKGYKHNVEMKVGRNLIMTTIVFSRQIPDNAIAVLGNQGFFDHFSVTFNYKAKTISIR</sequence>
<dbReference type="SUPFAM" id="SSF50630">
    <property type="entry name" value="Acid proteases"/>
    <property type="match status" value="1"/>
</dbReference>
<organism evidence="3 4">
    <name type="scientific">Candidatus Collierbacteria bacterium CG09_land_8_20_14_0_10_46_12</name>
    <dbReference type="NCBI Taxonomy" id="1974533"/>
    <lineage>
        <taxon>Bacteria</taxon>
        <taxon>Candidatus Collieribacteriota</taxon>
    </lineage>
</organism>
<dbReference type="Pfam" id="PF13650">
    <property type="entry name" value="Asp_protease_2"/>
    <property type="match status" value="1"/>
</dbReference>
<evidence type="ECO:0000313" key="4">
    <source>
        <dbReference type="Proteomes" id="UP000229574"/>
    </source>
</evidence>
<dbReference type="Proteomes" id="UP000229574">
    <property type="component" value="Unassembled WGS sequence"/>
</dbReference>
<dbReference type="Gene3D" id="2.40.70.10">
    <property type="entry name" value="Acid Proteases"/>
    <property type="match status" value="1"/>
</dbReference>
<accession>A0A2H0WYH6</accession>
<evidence type="ECO:0000256" key="1">
    <source>
        <dbReference type="ARBA" id="ARBA00022801"/>
    </source>
</evidence>
<dbReference type="InterPro" id="IPR001995">
    <property type="entry name" value="Peptidase_A2_cat"/>
</dbReference>
<gene>
    <name evidence="3" type="ORF">COT54_03120</name>
</gene>
<feature type="domain" description="Peptidase A2" evidence="2">
    <location>
        <begin position="44"/>
        <end position="123"/>
    </location>
</feature>
<dbReference type="GO" id="GO:0004190">
    <property type="term" value="F:aspartic-type endopeptidase activity"/>
    <property type="evidence" value="ECO:0007669"/>
    <property type="project" value="InterPro"/>
</dbReference>
<dbReference type="AlphaFoldDB" id="A0A2H0WYH6"/>
<dbReference type="InterPro" id="IPR021109">
    <property type="entry name" value="Peptidase_aspartic_dom_sf"/>
</dbReference>
<evidence type="ECO:0000259" key="2">
    <source>
        <dbReference type="PROSITE" id="PS50175"/>
    </source>
</evidence>
<evidence type="ECO:0000313" key="3">
    <source>
        <dbReference type="EMBL" id="PIS17723.1"/>
    </source>
</evidence>